<name>A0AAV9V0J7_9PEZI</name>
<dbReference type="GO" id="GO:0061666">
    <property type="term" value="F:UFM1 ligase activity"/>
    <property type="evidence" value="ECO:0007669"/>
    <property type="project" value="InterPro"/>
</dbReference>
<dbReference type="InterPro" id="IPR018611">
    <property type="entry name" value="Ufl1"/>
</dbReference>
<dbReference type="PANTHER" id="PTHR31057">
    <property type="entry name" value="E3 UFM1-PROTEIN LIGASE 1"/>
    <property type="match status" value="1"/>
</dbReference>
<organism evidence="3 4">
    <name type="scientific">Orbilia brochopaga</name>
    <dbReference type="NCBI Taxonomy" id="3140254"/>
    <lineage>
        <taxon>Eukaryota</taxon>
        <taxon>Fungi</taxon>
        <taxon>Dikarya</taxon>
        <taxon>Ascomycota</taxon>
        <taxon>Pezizomycotina</taxon>
        <taxon>Orbiliomycetes</taxon>
        <taxon>Orbiliales</taxon>
        <taxon>Orbiliaceae</taxon>
        <taxon>Orbilia</taxon>
    </lineage>
</organism>
<dbReference type="EMBL" id="JAVHNQ010000003">
    <property type="protein sequence ID" value="KAK6353381.1"/>
    <property type="molecule type" value="Genomic_DNA"/>
</dbReference>
<reference evidence="3 4" key="1">
    <citation type="submission" date="2019-10" db="EMBL/GenBank/DDBJ databases">
        <authorList>
            <person name="Palmer J.M."/>
        </authorList>
    </citation>
    <scope>NUCLEOTIDE SEQUENCE [LARGE SCALE GENOMIC DNA]</scope>
    <source>
        <strain evidence="3 4">TWF696</strain>
    </source>
</reference>
<feature type="domain" description="E3 UFM1-protein ligase 1-like N-terminal" evidence="1">
    <location>
        <begin position="56"/>
        <end position="267"/>
    </location>
</feature>
<dbReference type="GO" id="GO:1990592">
    <property type="term" value="P:protein K69-linked ufmylation"/>
    <property type="evidence" value="ECO:0007669"/>
    <property type="project" value="TreeGrafter"/>
</dbReference>
<sequence length="644" mass="72214">MFENAELAAILEAAEELQLVHRHHHPGWPAAAAAARILPTKSGVGVCSRRAVEDCLREVIENGGERVTFGELGRRLDVDERYISSILTALPEDEWGVNGRQLIPKRPFVVLENDLRARLENEVVTVARYCREKEIQVDFLRRLLDYLKTEWSVEVCWLAEQRYVHAAKFSEEVVDRLKNELEEATSPVEFMELPLLESIEYPAEYIQQLQARILADDDLDGFWTGNTFVPTAFKTTCQEKILEQLHSRGFVDHKELKGAYIDKPDAFFEARLAGVTALSSHYVTHEWLEKLEIAGTRSLDEHGFADIRVQAQEFSPQEQAYVQDLFKKRHKKRLLNHGGCLVTQALVDELIHKAIAYASQEADKSWATAVETTVPITLATPLPWRRLLNVFTVGHEAIPQSALESIAQVAAPKASVQYMERVNELREAANGASKSVFVDKIYARFQVNMAAVAEIQDAALQDKLAQDLIAHYHRVILDGLTKLLDRVADSAGRRRNEQIEDAAKSIAETCALVESVKWMDALRSLQAELRGVAQIIGADEPSDDTLKAKKAEMQTELKAPLAKATDASLMLLVVLILLLSETGEGVLRASGKYAPKLLKILRPKIPESDYKFLSDIKSAVIAKAPLTEQDIHKLRALCQDIPKL</sequence>
<dbReference type="GO" id="GO:0005789">
    <property type="term" value="C:endoplasmic reticulum membrane"/>
    <property type="evidence" value="ECO:0007669"/>
    <property type="project" value="TreeGrafter"/>
</dbReference>
<evidence type="ECO:0000313" key="4">
    <source>
        <dbReference type="Proteomes" id="UP001375240"/>
    </source>
</evidence>
<proteinExistence type="predicted"/>
<dbReference type="Pfam" id="PF09743">
    <property type="entry name" value="E3_UFM1_ligase"/>
    <property type="match status" value="1"/>
</dbReference>
<gene>
    <name evidence="3" type="ORF">TWF696_005347</name>
</gene>
<dbReference type="GO" id="GO:0034976">
    <property type="term" value="P:response to endoplasmic reticulum stress"/>
    <property type="evidence" value="ECO:0007669"/>
    <property type="project" value="TreeGrafter"/>
</dbReference>
<protein>
    <submittedName>
        <fullName evidence="3">Uncharacterized protein</fullName>
    </submittedName>
</protein>
<dbReference type="AlphaFoldDB" id="A0AAV9V0J7"/>
<accession>A0AAV9V0J7</accession>
<dbReference type="Proteomes" id="UP001375240">
    <property type="component" value="Unassembled WGS sequence"/>
</dbReference>
<dbReference type="InterPro" id="IPR056761">
    <property type="entry name" value="Ufl1-like_C"/>
</dbReference>
<evidence type="ECO:0000259" key="1">
    <source>
        <dbReference type="Pfam" id="PF09743"/>
    </source>
</evidence>
<feature type="domain" description="E3 UFM1-protein ligase-like C-terminal" evidence="2">
    <location>
        <begin position="555"/>
        <end position="629"/>
    </location>
</feature>
<dbReference type="InterPro" id="IPR056579">
    <property type="entry name" value="Ufl1_N"/>
</dbReference>
<evidence type="ECO:0000313" key="3">
    <source>
        <dbReference type="EMBL" id="KAK6353381.1"/>
    </source>
</evidence>
<evidence type="ECO:0000259" key="2">
    <source>
        <dbReference type="Pfam" id="PF25041"/>
    </source>
</evidence>
<dbReference type="GO" id="GO:0032434">
    <property type="term" value="P:regulation of proteasomal ubiquitin-dependent protein catabolic process"/>
    <property type="evidence" value="ECO:0007669"/>
    <property type="project" value="TreeGrafter"/>
</dbReference>
<comment type="caution">
    <text evidence="3">The sequence shown here is derived from an EMBL/GenBank/DDBJ whole genome shotgun (WGS) entry which is preliminary data.</text>
</comment>
<dbReference type="PANTHER" id="PTHR31057:SF0">
    <property type="entry name" value="E3 UFM1-PROTEIN LIGASE 1"/>
    <property type="match status" value="1"/>
</dbReference>
<keyword evidence="4" id="KW-1185">Reference proteome</keyword>
<dbReference type="Pfam" id="PF25041">
    <property type="entry name" value="UFL1_C"/>
    <property type="match status" value="1"/>
</dbReference>